<feature type="compositionally biased region" description="Polar residues" evidence="2">
    <location>
        <begin position="274"/>
        <end position="288"/>
    </location>
</feature>
<gene>
    <name evidence="3" type="ORF">LAESUDRAFT_813837</name>
</gene>
<dbReference type="AlphaFoldDB" id="A0A165DIN7"/>
<dbReference type="Proteomes" id="UP000076871">
    <property type="component" value="Unassembled WGS sequence"/>
</dbReference>
<dbReference type="GeneID" id="63831558"/>
<accession>A0A165DIN7</accession>
<feature type="compositionally biased region" description="Low complexity" evidence="2">
    <location>
        <begin position="447"/>
        <end position="460"/>
    </location>
</feature>
<feature type="region of interest" description="Disordered" evidence="2">
    <location>
        <begin position="1"/>
        <end position="139"/>
    </location>
</feature>
<name>A0A165DIN7_9APHY</name>
<feature type="compositionally biased region" description="Basic and acidic residues" evidence="2">
    <location>
        <begin position="314"/>
        <end position="325"/>
    </location>
</feature>
<feature type="compositionally biased region" description="Pro residues" evidence="2">
    <location>
        <begin position="38"/>
        <end position="47"/>
    </location>
</feature>
<feature type="region of interest" description="Disordered" evidence="2">
    <location>
        <begin position="793"/>
        <end position="812"/>
    </location>
</feature>
<reference evidence="3 4" key="1">
    <citation type="journal article" date="2016" name="Mol. Biol. Evol.">
        <title>Comparative Genomics of Early-Diverging Mushroom-Forming Fungi Provides Insights into the Origins of Lignocellulose Decay Capabilities.</title>
        <authorList>
            <person name="Nagy L.G."/>
            <person name="Riley R."/>
            <person name="Tritt A."/>
            <person name="Adam C."/>
            <person name="Daum C."/>
            <person name="Floudas D."/>
            <person name="Sun H."/>
            <person name="Yadav J.S."/>
            <person name="Pangilinan J."/>
            <person name="Larsson K.H."/>
            <person name="Matsuura K."/>
            <person name="Barry K."/>
            <person name="Labutti K."/>
            <person name="Kuo R."/>
            <person name="Ohm R.A."/>
            <person name="Bhattacharya S.S."/>
            <person name="Shirouzu T."/>
            <person name="Yoshinaga Y."/>
            <person name="Martin F.M."/>
            <person name="Grigoriev I.V."/>
            <person name="Hibbett D.S."/>
        </authorList>
    </citation>
    <scope>NUCLEOTIDE SEQUENCE [LARGE SCALE GENOMIC DNA]</scope>
    <source>
        <strain evidence="3 4">93-53</strain>
    </source>
</reference>
<dbReference type="InParanoid" id="A0A165DIN7"/>
<feature type="region of interest" description="Disordered" evidence="2">
    <location>
        <begin position="630"/>
        <end position="678"/>
    </location>
</feature>
<feature type="compositionally biased region" description="Polar residues" evidence="2">
    <location>
        <begin position="304"/>
        <end position="313"/>
    </location>
</feature>
<feature type="compositionally biased region" description="Basic and acidic residues" evidence="2">
    <location>
        <begin position="894"/>
        <end position="906"/>
    </location>
</feature>
<evidence type="ECO:0000313" key="4">
    <source>
        <dbReference type="Proteomes" id="UP000076871"/>
    </source>
</evidence>
<feature type="coiled-coil region" evidence="1">
    <location>
        <begin position="586"/>
        <end position="613"/>
    </location>
</feature>
<dbReference type="OrthoDB" id="2804750at2759"/>
<dbReference type="RefSeq" id="XP_040762706.1">
    <property type="nucleotide sequence ID" value="XM_040914531.1"/>
</dbReference>
<feature type="compositionally biased region" description="Low complexity" evidence="2">
    <location>
        <begin position="48"/>
        <end position="61"/>
    </location>
</feature>
<feature type="region of interest" description="Disordered" evidence="2">
    <location>
        <begin position="152"/>
        <end position="464"/>
    </location>
</feature>
<evidence type="ECO:0000256" key="2">
    <source>
        <dbReference type="SAM" id="MobiDB-lite"/>
    </source>
</evidence>
<feature type="region of interest" description="Disordered" evidence="2">
    <location>
        <begin position="821"/>
        <end position="915"/>
    </location>
</feature>
<feature type="compositionally biased region" description="Low complexity" evidence="2">
    <location>
        <begin position="863"/>
        <end position="876"/>
    </location>
</feature>
<sequence>MTGRRPSTGGRLRSKTSDISDLIRGNHAHAKHSDALSSPPPVPPLPEPDSASKSKSKISFFARRRKSTSASPSSSTKSAETKTTSNAYAPPPPLPKLDVRRLSSNSKGAATRSISTPSSPNPVPPAALPPLDVSSPSFGSISQLLPSHFAIRHDSASSDSSPPHKHASAIPVSNIRHIRPQKSMSSADFGRESTEIPALPPKSKGHKSKTSQSTKTNGARPIITVSAPPLSGQPEEDEATFMTPRTAPTPPAARAPAWSHGSTSGRDFHDSPGYASSDQASSTGSPSPRSLLHFPLPPRGSGDSARTQTPQQDYRSDPWGDEHPSKRSSAGSSSSTRETLTVATAAPSGRVGVGSALLRAARRDEPPSRSAPEPNTRPPVNPGPQQTVTRSPPGSPPPRSRIPATASFHSSGGRTPPPLLTTFRRAPRAGPPAEPLPSPPHSAFVTPSGPAESAPSAGSSQPMSALPTIPTLASQMTVGQVHRAVFHRSRANTLSSRASSTVTLSTVNGESSTPSTPLLDNFGQSNANLSLSGSPASSVIFREHVEHNSVGNASQGEVATMEQLRDALNAQSAKYKRLSSYLLTLTERHAAEKNELMRRIEVLEKEARKREREITGLRWLVMNAGQRNSAMSAASGSGGDAARPRTAIRARSSSKSSQGSQHHGGTPPEPHRGFSMDSTMDSMEEGLFELQNSVSDLIAPLAPSPPSSDALASPMARPSASASPKYGAVFVRKKRSNTLPGGQSPPSVAICVQQKQARRTSSPVLSASTSSGLGFRDVDLPSIPSLASTTMKFVSSNSSSSGSMPSSLPSLTAINTASSGLSAIPETPRSPTDSLHPDRTTDSSTQKKLHDEKRASRILKRISASSTASSVSSSPAPHGGKVASSPSIGQVLDRATERERSMDTIMRKLRSYGSG</sequence>
<evidence type="ECO:0000313" key="3">
    <source>
        <dbReference type="EMBL" id="KZT04966.1"/>
    </source>
</evidence>
<dbReference type="EMBL" id="KV427633">
    <property type="protein sequence ID" value="KZT04966.1"/>
    <property type="molecule type" value="Genomic_DNA"/>
</dbReference>
<feature type="compositionally biased region" description="Low complexity" evidence="2">
    <location>
        <begin position="653"/>
        <end position="665"/>
    </location>
</feature>
<feature type="compositionally biased region" description="Low complexity" evidence="2">
    <location>
        <begin position="68"/>
        <end position="85"/>
    </location>
</feature>
<keyword evidence="1" id="KW-0175">Coiled coil</keyword>
<proteinExistence type="predicted"/>
<organism evidence="3 4">
    <name type="scientific">Laetiporus sulphureus 93-53</name>
    <dbReference type="NCBI Taxonomy" id="1314785"/>
    <lineage>
        <taxon>Eukaryota</taxon>
        <taxon>Fungi</taxon>
        <taxon>Dikarya</taxon>
        <taxon>Basidiomycota</taxon>
        <taxon>Agaricomycotina</taxon>
        <taxon>Agaricomycetes</taxon>
        <taxon>Polyporales</taxon>
        <taxon>Laetiporus</taxon>
    </lineage>
</organism>
<feature type="compositionally biased region" description="Pro residues" evidence="2">
    <location>
        <begin position="429"/>
        <end position="440"/>
    </location>
</feature>
<evidence type="ECO:0000256" key="1">
    <source>
        <dbReference type="SAM" id="Coils"/>
    </source>
</evidence>
<feature type="compositionally biased region" description="Low complexity" evidence="2">
    <location>
        <begin position="795"/>
        <end position="811"/>
    </location>
</feature>
<protein>
    <submittedName>
        <fullName evidence="3">Uncharacterized protein</fullName>
    </submittedName>
</protein>
<feature type="compositionally biased region" description="Pro residues" evidence="2">
    <location>
        <begin position="119"/>
        <end position="128"/>
    </location>
</feature>
<keyword evidence="4" id="KW-1185">Reference proteome</keyword>